<feature type="compositionally biased region" description="Basic and acidic residues" evidence="2">
    <location>
        <begin position="468"/>
        <end position="484"/>
    </location>
</feature>
<evidence type="ECO:0000313" key="4">
    <source>
        <dbReference type="Proteomes" id="UP001331761"/>
    </source>
</evidence>
<dbReference type="EMBL" id="WIXE01007541">
    <property type="protein sequence ID" value="KAK5980333.1"/>
    <property type="molecule type" value="Genomic_DNA"/>
</dbReference>
<feature type="coiled-coil region" evidence="1">
    <location>
        <begin position="263"/>
        <end position="290"/>
    </location>
</feature>
<organism evidence="3 4">
    <name type="scientific">Trichostrongylus colubriformis</name>
    <name type="common">Black scour worm</name>
    <dbReference type="NCBI Taxonomy" id="6319"/>
    <lineage>
        <taxon>Eukaryota</taxon>
        <taxon>Metazoa</taxon>
        <taxon>Ecdysozoa</taxon>
        <taxon>Nematoda</taxon>
        <taxon>Chromadorea</taxon>
        <taxon>Rhabditida</taxon>
        <taxon>Rhabditina</taxon>
        <taxon>Rhabditomorpha</taxon>
        <taxon>Strongyloidea</taxon>
        <taxon>Trichostrongylidae</taxon>
        <taxon>Trichostrongylus</taxon>
    </lineage>
</organism>
<dbReference type="Gene3D" id="1.20.58.60">
    <property type="match status" value="1"/>
</dbReference>
<keyword evidence="1" id="KW-0175">Coiled coil</keyword>
<dbReference type="SUPFAM" id="SSF46966">
    <property type="entry name" value="Spectrin repeat"/>
    <property type="match status" value="1"/>
</dbReference>
<keyword evidence="4" id="KW-1185">Reference proteome</keyword>
<accession>A0AAN8GAB0</accession>
<dbReference type="Pfam" id="PF00435">
    <property type="entry name" value="Spectrin"/>
    <property type="match status" value="1"/>
</dbReference>
<feature type="region of interest" description="Disordered" evidence="2">
    <location>
        <begin position="407"/>
        <end position="429"/>
    </location>
</feature>
<dbReference type="SMART" id="SM00150">
    <property type="entry name" value="SPEC"/>
    <property type="match status" value="1"/>
</dbReference>
<evidence type="ECO:0000256" key="1">
    <source>
        <dbReference type="SAM" id="Coils"/>
    </source>
</evidence>
<dbReference type="AlphaFoldDB" id="A0AAN8GAB0"/>
<dbReference type="InterPro" id="IPR018159">
    <property type="entry name" value="Spectrin/alpha-actinin"/>
</dbReference>
<comment type="caution">
    <text evidence="3">The sequence shown here is derived from an EMBL/GenBank/DDBJ whole genome shotgun (WGS) entry which is preliminary data.</text>
</comment>
<evidence type="ECO:0000256" key="2">
    <source>
        <dbReference type="SAM" id="MobiDB-lite"/>
    </source>
</evidence>
<name>A0AAN8GAB0_TRICO</name>
<feature type="non-terminal residue" evidence="3">
    <location>
        <position position="1"/>
    </location>
</feature>
<dbReference type="CDD" id="cd00176">
    <property type="entry name" value="SPEC"/>
    <property type="match status" value="1"/>
</dbReference>
<reference evidence="3 4" key="1">
    <citation type="submission" date="2019-10" db="EMBL/GenBank/DDBJ databases">
        <title>Assembly and Annotation for the nematode Trichostrongylus colubriformis.</title>
        <authorList>
            <person name="Martin J."/>
        </authorList>
    </citation>
    <scope>NUCLEOTIDE SEQUENCE [LARGE SCALE GENOMIC DNA]</scope>
    <source>
        <strain evidence="3">G859</strain>
        <tissue evidence="3">Whole worm</tissue>
    </source>
</reference>
<dbReference type="Proteomes" id="UP001331761">
    <property type="component" value="Unassembled WGS sequence"/>
</dbReference>
<proteinExistence type="predicted"/>
<feature type="region of interest" description="Disordered" evidence="2">
    <location>
        <begin position="455"/>
        <end position="502"/>
    </location>
</feature>
<feature type="compositionally biased region" description="Basic and acidic residues" evidence="2">
    <location>
        <begin position="491"/>
        <end position="502"/>
    </location>
</feature>
<protein>
    <submittedName>
        <fullName evidence="3">Spectrin repeat-containing domain protein</fullName>
    </submittedName>
</protein>
<evidence type="ECO:0000313" key="3">
    <source>
        <dbReference type="EMBL" id="KAK5980333.1"/>
    </source>
</evidence>
<gene>
    <name evidence="3" type="ORF">GCK32_011904</name>
</gene>
<dbReference type="InterPro" id="IPR002017">
    <property type="entry name" value="Spectrin_repeat"/>
</dbReference>
<sequence length="502" mass="56651">VDGGESSDERVGALEQTLQSIGERWRTVCEWAEVRAAQLDGLAELCGHTAEVFETLNEWLKEREHELLGLKSAHHLEDPDQVAEQVHKLQRAEAALEAEHGSFVRLSQLSCELVARLEKSNGAAANDVRRRLDTVTQRWDNLVARIEEHSRMLVQSGKADVRQLKDIVEPRTSSLANIEHGTKTDRVVKPNETSLKVTTLEALAAESETTSETEPEEPNNQVVERFLRHVAKLTAEMEPLRAWSATFTVSRKPDQVRKMISVCQEKLLQIKDQEAKVNRLQLELEHMHISSNLTAAQMKKANDAFEKFAKGWARIVTKISEAMNVLTGHDETDEESLVAKGIEQWIEGCDKVLTDLIKLSKDERTKRLTKLNQQLQLQDNNLSFIEKDPLKKAILKKGLDIVRKRMSAISEEGEPPSTSSSSKAEEDLNRELEGDWCTVGNVELLDKEVERAERAVETARNGNMSSETVEKAETRKAEMMERRRSTISALEKMKAAEDGLNR</sequence>